<accession>A0A6J6SJN1</accession>
<evidence type="ECO:0000256" key="1">
    <source>
        <dbReference type="ARBA" id="ARBA00022729"/>
    </source>
</evidence>
<sequence>MKSSKTLSGLVTAALAASAIALSAPTASAALPFDPTFTPASADLVGVGSDTTEISMHYLAEGFEGTPGFNEGRTTGRIASFQAGGGGEITIPGGTTITRPNGSGAGKGRLYGANNLPEIDFARSSSGLNDAERAAGLQNFPFAVDGLKLAVSNTVASNAPASISAADMVRIYDGSVTNWSEIGGQPGVIKPLIPQAGSGTRSFFVSQLQAANGGVAVALAASVQEVQEHDPAPVQSDPNAVAPFSTGRAGAAGPVIKLTGGFSANRALYNVVRGADVGRADLLAAFGPDGFLCSDAAAPLIEAAGFFQLAREANGGACGVPTQSSTSNFAVNEVAETTTALTATSPSAGRVELVATVSSAAGTPTGTVTFTEGATVVAADVPIVQGRATATLTGVAAGSRTYTATLEPGDGFLASSDDVTVTVSDRVDIVAKAKPVAPGKTAKVQVTIAGASGTVTLLKGAKEIDSATLSGGQATLLAKKVKKNTRYTVAFGDQTVTVLVKVKK</sequence>
<dbReference type="Gene3D" id="3.40.190.10">
    <property type="entry name" value="Periplasmic binding protein-like II"/>
    <property type="match status" value="2"/>
</dbReference>
<evidence type="ECO:0000259" key="3">
    <source>
        <dbReference type="Pfam" id="PF16640"/>
    </source>
</evidence>
<reference evidence="4" key="1">
    <citation type="submission" date="2020-05" db="EMBL/GenBank/DDBJ databases">
        <authorList>
            <person name="Chiriac C."/>
            <person name="Salcher M."/>
            <person name="Ghai R."/>
            <person name="Kavagutti S V."/>
        </authorList>
    </citation>
    <scope>NUCLEOTIDE SEQUENCE</scope>
</reference>
<dbReference type="InterPro" id="IPR050811">
    <property type="entry name" value="Phosphate_ABC_transporter"/>
</dbReference>
<name>A0A6J6SJN1_9ZZZZ</name>
<gene>
    <name evidence="4" type="ORF">UFOPK2761_00752</name>
</gene>
<dbReference type="InterPro" id="IPR024370">
    <property type="entry name" value="PBP_domain"/>
</dbReference>
<evidence type="ECO:0000259" key="2">
    <source>
        <dbReference type="Pfam" id="PF12849"/>
    </source>
</evidence>
<dbReference type="Pfam" id="PF16640">
    <property type="entry name" value="Big_3_5"/>
    <property type="match status" value="1"/>
</dbReference>
<feature type="domain" description="Bacterial Ig-like" evidence="3">
    <location>
        <begin position="343"/>
        <end position="424"/>
    </location>
</feature>
<keyword evidence="1" id="KW-0732">Signal</keyword>
<proteinExistence type="predicted"/>
<dbReference type="PANTHER" id="PTHR30570:SF1">
    <property type="entry name" value="PHOSPHATE-BINDING PROTEIN PSTS"/>
    <property type="match status" value="1"/>
</dbReference>
<dbReference type="InterPro" id="IPR013783">
    <property type="entry name" value="Ig-like_fold"/>
</dbReference>
<dbReference type="Pfam" id="PF12849">
    <property type="entry name" value="PBP_like_2"/>
    <property type="match status" value="1"/>
</dbReference>
<evidence type="ECO:0000313" key="4">
    <source>
        <dbReference type="EMBL" id="CAB4734399.1"/>
    </source>
</evidence>
<dbReference type="Gene3D" id="2.60.40.10">
    <property type="entry name" value="Immunoglobulins"/>
    <property type="match status" value="1"/>
</dbReference>
<dbReference type="SUPFAM" id="SSF53850">
    <property type="entry name" value="Periplasmic binding protein-like II"/>
    <property type="match status" value="1"/>
</dbReference>
<dbReference type="PANTHER" id="PTHR30570">
    <property type="entry name" value="PERIPLASMIC PHOSPHATE BINDING COMPONENT OF PHOSPHATE ABC TRANSPORTER"/>
    <property type="match status" value="1"/>
</dbReference>
<dbReference type="EMBL" id="CAEZYQ010000004">
    <property type="protein sequence ID" value="CAB4734399.1"/>
    <property type="molecule type" value="Genomic_DNA"/>
</dbReference>
<organism evidence="4">
    <name type="scientific">freshwater metagenome</name>
    <dbReference type="NCBI Taxonomy" id="449393"/>
    <lineage>
        <taxon>unclassified sequences</taxon>
        <taxon>metagenomes</taxon>
        <taxon>ecological metagenomes</taxon>
    </lineage>
</organism>
<protein>
    <submittedName>
        <fullName evidence="4">Unannotated protein</fullName>
    </submittedName>
</protein>
<dbReference type="InterPro" id="IPR032109">
    <property type="entry name" value="Big_3_5"/>
</dbReference>
<feature type="domain" description="PBP" evidence="2">
    <location>
        <begin position="98"/>
        <end position="226"/>
    </location>
</feature>
<dbReference type="AlphaFoldDB" id="A0A6J6SJN1"/>